<dbReference type="PANTHER" id="PTHR14477:SF1">
    <property type="entry name" value="CUB DOMAIN-CONTAINING PROTEIN 1"/>
    <property type="match status" value="1"/>
</dbReference>
<accession>A0A6G0HRX9</accession>
<keyword evidence="1" id="KW-0812">Transmembrane</keyword>
<dbReference type="InterPro" id="IPR056268">
    <property type="entry name" value="CUB_CDCP1_1st"/>
</dbReference>
<reference evidence="6 7" key="1">
    <citation type="submission" date="2019-07" db="EMBL/GenBank/DDBJ databases">
        <title>Chromosome genome assembly for large yellow croaker.</title>
        <authorList>
            <person name="Xiao S."/>
        </authorList>
    </citation>
    <scope>NUCLEOTIDE SEQUENCE [LARGE SCALE GENOMIC DNA]</scope>
    <source>
        <strain evidence="6">JMULYC20181020</strain>
        <tissue evidence="6">Muscle</tissue>
    </source>
</reference>
<protein>
    <submittedName>
        <fullName evidence="6">CUB domain-containing protein 1</fullName>
    </submittedName>
</protein>
<feature type="domain" description="CDCP1 first CUB" evidence="4">
    <location>
        <begin position="213"/>
        <end position="284"/>
    </location>
</feature>
<feature type="signal peptide" evidence="2">
    <location>
        <begin position="1"/>
        <end position="23"/>
    </location>
</feature>
<feature type="transmembrane region" description="Helical" evidence="1">
    <location>
        <begin position="1014"/>
        <end position="1039"/>
    </location>
</feature>
<feature type="domain" description="CDCP1 first CUB" evidence="4">
    <location>
        <begin position="401"/>
        <end position="472"/>
    </location>
</feature>
<evidence type="ECO:0000259" key="4">
    <source>
        <dbReference type="Pfam" id="PF23667"/>
    </source>
</evidence>
<feature type="domain" description="CDCP1 second and fifth CUB" evidence="5">
    <location>
        <begin position="479"/>
        <end position="584"/>
    </location>
</feature>
<keyword evidence="1" id="KW-1133">Transmembrane helix</keyword>
<comment type="caution">
    <text evidence="6">The sequence shown here is derived from an EMBL/GenBank/DDBJ whole genome shotgun (WGS) entry which is preliminary data.</text>
</comment>
<dbReference type="InterPro" id="IPR056266">
    <property type="entry name" value="CDCP1_CUB_3rd_6th"/>
</dbReference>
<organism evidence="6 7">
    <name type="scientific">Larimichthys crocea</name>
    <name type="common">Large yellow croaker</name>
    <name type="synonym">Pseudosciaena crocea</name>
    <dbReference type="NCBI Taxonomy" id="215358"/>
    <lineage>
        <taxon>Eukaryota</taxon>
        <taxon>Metazoa</taxon>
        <taxon>Chordata</taxon>
        <taxon>Craniata</taxon>
        <taxon>Vertebrata</taxon>
        <taxon>Euteleostomi</taxon>
        <taxon>Actinopterygii</taxon>
        <taxon>Neopterygii</taxon>
        <taxon>Teleostei</taxon>
        <taxon>Neoteleostei</taxon>
        <taxon>Acanthomorphata</taxon>
        <taxon>Eupercaria</taxon>
        <taxon>Sciaenidae</taxon>
        <taxon>Larimichthys</taxon>
    </lineage>
</organism>
<evidence type="ECO:0000259" key="5">
    <source>
        <dbReference type="Pfam" id="PF23668"/>
    </source>
</evidence>
<evidence type="ECO:0000256" key="1">
    <source>
        <dbReference type="SAM" id="Phobius"/>
    </source>
</evidence>
<dbReference type="Proteomes" id="UP000424527">
    <property type="component" value="Unassembled WGS sequence"/>
</dbReference>
<sequence length="1208" mass="133409">MRLCGTCALLGLLFWTLFDSSACLQAVIRPDKGTTVTVSTELPLDQCSVCTVSGVNDTQTSCLSSQSLVPEVEIKLLFNCSQPIEQAYTVVIARTIECTKDACSPATEKPQPSILTEFTRTFTWEVKAPEKILVSLDILGPGLMEMSQPCPNGIQYLVATSKTNDKGRIQYCEGGSVTRFDLLNEAVVSLQVKPKAQVDSVLFQASAGPLKGRKMDITVNSSTTVVITRNPKEPECEVCSMDGSTPNCSPTEKTLTNVEKLSLEFSCLKPQDVYTVMIKKKIECTKTSCSPAAGAVDPDLFKDFKRSLKWDISVPERTVLTLDFPGGLNEMSGANNCQDGHEYSVSTTKSDGEIKTKSYCKGGTVSKLDLLGATIVNVEVPKGGELDSTAFSVKAAPRGGRMMSVTPDPDTIILIQREPGEPDCSVCENVAPKQKCNPRRLELKDPTNTSVEFTCPRPQDVFSVNINRDIDCRETTCSGNIVQVESSLFPDFNRTFTWYLTADPTRTFQLDFPESGMRQIPSTETCPDGHSYTLSIYVRSGPQNIGTFCKGGTVTTILGLYRGSMSLKVPGDRKLDPVDFKLTVGPETTMVAIVKVNLPRGVSETDFITANYPGDFPDDQQTQWDFTVPGMHNYSMHFLDHTAPECLNKEVEVEYHQNGKKVTKLTLTDPQPKHQQGNFNMVLKNCKTNRTLQGLALKYKVSVMRSGHPVLCTVDLTKHQGVSLQIEKVGSDPYCEMSIDSEVKEKINVAAGTKASLSFLDCPNEDLRLTASKVIGCQNLASCSPTLLTVPKLDSCLRMPLHSFTWHIRISQDRTVDLMSPTGSLRQSLPGQECNHSLSLHVVEGDGSPIGDFCFDGSIEKVQVHANVSVTATTQNFHKRKAFLNVSFTQEIPETIIYRVSPKMSSPSLLATPNWPQGMNPPSTVSWIVTLPSQYQALMQFVNISQPKCKDRHTSIKVKMLGQEEEIMSRREDEQAEDKLLVPHSFYLNMSNCIPDEGQFGAVIKITLQKKTNLLAILLGIAGALLLLLIVLAVVCIVTKKKKKDRMNKESSIYIGKGNIFRPGDMHFTKSRSDNESHVYDSIDETMVYGHLLGDSSSYADSMQDHFKGIQVDSYQTFTGPVDGGLPVIKEPDHEPEMDHFTTFLDPSETFIPSRPRTPIDRQDSLGFQDRRMVDNELYTFKSTGDMNPIRLSGVDMEPQPPISEESL</sequence>
<evidence type="ECO:0000256" key="2">
    <source>
        <dbReference type="SAM" id="SignalP"/>
    </source>
</evidence>
<evidence type="ECO:0000259" key="3">
    <source>
        <dbReference type="Pfam" id="PF23665"/>
    </source>
</evidence>
<feature type="chain" id="PRO_5026311155" evidence="2">
    <location>
        <begin position="24"/>
        <end position="1208"/>
    </location>
</feature>
<dbReference type="AlphaFoldDB" id="A0A6G0HRX9"/>
<dbReference type="InterPro" id="IPR056269">
    <property type="entry name" value="CUB_CDCP1_2nd_5th"/>
</dbReference>
<dbReference type="Pfam" id="PF23665">
    <property type="entry name" value="CDCP1_CUB_6"/>
    <property type="match status" value="2"/>
</dbReference>
<keyword evidence="7" id="KW-1185">Reference proteome</keyword>
<feature type="domain" description="CDCP1 second and fifth CUB" evidence="5">
    <location>
        <begin position="291"/>
        <end position="395"/>
    </location>
</feature>
<keyword evidence="1" id="KW-0472">Membrane</keyword>
<feature type="domain" description="CDCP1 first CUB" evidence="4">
    <location>
        <begin position="25"/>
        <end position="98"/>
    </location>
</feature>
<name>A0A6G0HRX9_LARCR</name>
<dbReference type="PANTHER" id="PTHR14477">
    <property type="entry name" value="CUB DOMAIN-CONTAINING PROTEIN 1"/>
    <property type="match status" value="1"/>
</dbReference>
<feature type="domain" description="CDCP1 third and sixth CUB" evidence="3">
    <location>
        <begin position="894"/>
        <end position="1007"/>
    </location>
</feature>
<feature type="domain" description="CDCP1 third and sixth CUB" evidence="3">
    <location>
        <begin position="594"/>
        <end position="694"/>
    </location>
</feature>
<feature type="domain" description="CDCP1 second and fifth CUB" evidence="5">
    <location>
        <begin position="790"/>
        <end position="881"/>
    </location>
</feature>
<proteinExistence type="predicted"/>
<gene>
    <name evidence="6" type="ORF">D5F01_LYC19369</name>
</gene>
<dbReference type="InterPro" id="IPR038811">
    <property type="entry name" value="CDCP1"/>
</dbReference>
<dbReference type="Pfam" id="PF23667">
    <property type="entry name" value="CUB_CDCP1_1"/>
    <property type="match status" value="3"/>
</dbReference>
<evidence type="ECO:0000313" key="7">
    <source>
        <dbReference type="Proteomes" id="UP000424527"/>
    </source>
</evidence>
<evidence type="ECO:0000313" key="6">
    <source>
        <dbReference type="EMBL" id="KAE8281979.1"/>
    </source>
</evidence>
<dbReference type="EMBL" id="REGW02000019">
    <property type="protein sequence ID" value="KAE8281979.1"/>
    <property type="molecule type" value="Genomic_DNA"/>
</dbReference>
<dbReference type="Pfam" id="PF23668">
    <property type="entry name" value="CUB_CDCP1_2"/>
    <property type="match status" value="4"/>
</dbReference>
<feature type="domain" description="CDCP1 second and fifth CUB" evidence="5">
    <location>
        <begin position="105"/>
        <end position="208"/>
    </location>
</feature>
<keyword evidence="2" id="KW-0732">Signal</keyword>